<protein>
    <submittedName>
        <fullName evidence="1">Uncharacterized protein</fullName>
    </submittedName>
</protein>
<dbReference type="Proteomes" id="UP000324222">
    <property type="component" value="Unassembled WGS sequence"/>
</dbReference>
<comment type="caution">
    <text evidence="1">The sequence shown here is derived from an EMBL/GenBank/DDBJ whole genome shotgun (WGS) entry which is preliminary data.</text>
</comment>
<keyword evidence="2" id="KW-1185">Reference proteome</keyword>
<reference evidence="1 2" key="1">
    <citation type="submission" date="2019-05" db="EMBL/GenBank/DDBJ databases">
        <title>Another draft genome of Portunus trituberculatus and its Hox gene families provides insights of decapod evolution.</title>
        <authorList>
            <person name="Jeong J.-H."/>
            <person name="Song I."/>
            <person name="Kim S."/>
            <person name="Choi T."/>
            <person name="Kim D."/>
            <person name="Ryu S."/>
            <person name="Kim W."/>
        </authorList>
    </citation>
    <scope>NUCLEOTIDE SEQUENCE [LARGE SCALE GENOMIC DNA]</scope>
    <source>
        <tissue evidence="1">Muscle</tissue>
    </source>
</reference>
<organism evidence="1 2">
    <name type="scientific">Portunus trituberculatus</name>
    <name type="common">Swimming crab</name>
    <name type="synonym">Neptunus trituberculatus</name>
    <dbReference type="NCBI Taxonomy" id="210409"/>
    <lineage>
        <taxon>Eukaryota</taxon>
        <taxon>Metazoa</taxon>
        <taxon>Ecdysozoa</taxon>
        <taxon>Arthropoda</taxon>
        <taxon>Crustacea</taxon>
        <taxon>Multicrustacea</taxon>
        <taxon>Malacostraca</taxon>
        <taxon>Eumalacostraca</taxon>
        <taxon>Eucarida</taxon>
        <taxon>Decapoda</taxon>
        <taxon>Pleocyemata</taxon>
        <taxon>Brachyura</taxon>
        <taxon>Eubrachyura</taxon>
        <taxon>Portunoidea</taxon>
        <taxon>Portunidae</taxon>
        <taxon>Portuninae</taxon>
        <taxon>Portunus</taxon>
    </lineage>
</organism>
<name>A0A5B7DUM3_PORTR</name>
<evidence type="ECO:0000313" key="1">
    <source>
        <dbReference type="EMBL" id="MPC25015.1"/>
    </source>
</evidence>
<sequence length="140" mass="15339">MRALGSEGFPGARVLILSTVRVCEMIELTATYVTANHYSFSIKQSNKLQYLNLPNYILSHEFSVVWNSSAPTKVISDCVIAWRDGLTCATLIHLTFVVQWNHACFGVRGVCKRMGSNSVHGPSVGWGFLTLGNGFLADGL</sequence>
<proteinExistence type="predicted"/>
<accession>A0A5B7DUM3</accession>
<dbReference type="AlphaFoldDB" id="A0A5B7DUM3"/>
<evidence type="ECO:0000313" key="2">
    <source>
        <dbReference type="Proteomes" id="UP000324222"/>
    </source>
</evidence>
<dbReference type="EMBL" id="VSRR010001404">
    <property type="protein sequence ID" value="MPC25015.1"/>
    <property type="molecule type" value="Genomic_DNA"/>
</dbReference>
<gene>
    <name evidence="1" type="ORF">E2C01_018113</name>
</gene>